<dbReference type="AlphaFoldDB" id="V5HNH0"/>
<evidence type="ECO:0000313" key="1">
    <source>
        <dbReference type="EMBL" id="JAB77132.1"/>
    </source>
</evidence>
<proteinExistence type="evidence at transcript level"/>
<feature type="non-terminal residue" evidence="1">
    <location>
        <position position="1"/>
    </location>
</feature>
<protein>
    <recommendedName>
        <fullName evidence="2">Tick transposon</fullName>
    </recommendedName>
</protein>
<dbReference type="EMBL" id="GANP01007336">
    <property type="protein sequence ID" value="JAB77132.1"/>
    <property type="molecule type" value="mRNA"/>
</dbReference>
<organism evidence="1">
    <name type="scientific">Ixodes ricinus</name>
    <name type="common">Common tick</name>
    <name type="synonym">Acarus ricinus</name>
    <dbReference type="NCBI Taxonomy" id="34613"/>
    <lineage>
        <taxon>Eukaryota</taxon>
        <taxon>Metazoa</taxon>
        <taxon>Ecdysozoa</taxon>
        <taxon>Arthropoda</taxon>
        <taxon>Chelicerata</taxon>
        <taxon>Arachnida</taxon>
        <taxon>Acari</taxon>
        <taxon>Parasitiformes</taxon>
        <taxon>Ixodida</taxon>
        <taxon>Ixodoidea</taxon>
        <taxon>Ixodidae</taxon>
        <taxon>Ixodinae</taxon>
        <taxon>Ixodes</taxon>
    </lineage>
</organism>
<reference evidence="1" key="1">
    <citation type="journal article" date="2015" name="Sci. Rep.">
        <title>Tissue- and time-dependent transcription in Ixodes ricinus salivary glands and midguts when blood feeding on the vertebrate host.</title>
        <authorList>
            <person name="Kotsyfakis M."/>
            <person name="Schwarz A."/>
            <person name="Erhart J."/>
            <person name="Ribeiro J.M."/>
        </authorList>
    </citation>
    <scope>NUCLEOTIDE SEQUENCE</scope>
    <source>
        <tissue evidence="1">Salivary gland and midgut</tissue>
    </source>
</reference>
<evidence type="ECO:0008006" key="2">
    <source>
        <dbReference type="Google" id="ProtNLM"/>
    </source>
</evidence>
<name>V5HNH0_IXORI</name>
<accession>V5HNH0</accession>
<sequence length="161" mass="18622">SYIIYADDTSLFFSGNDADQIIHKANQYLDKLNAWTILNSLKINVNKTKAVLFRSRNTKCTYMTIPSLGGNEIDIVVNVKVLGIIFNEYLCWDETVQQISNKLSKVVGVIYRYRNMIPISATTYTTTMLLILLYYLYYLYYATYIQVPFLHILQLLLLSMG</sequence>